<keyword evidence="6 11" id="KW-0805">Transcription regulation</keyword>
<gene>
    <name evidence="16" type="primary">LOC115741375</name>
</gene>
<dbReference type="SUPFAM" id="SSF57716">
    <property type="entry name" value="Glucocorticoid receptor-like (DNA-binding domain)"/>
    <property type="match status" value="1"/>
</dbReference>
<dbReference type="GO" id="GO:0045893">
    <property type="term" value="P:positive regulation of DNA-templated transcription"/>
    <property type="evidence" value="ECO:0007669"/>
    <property type="project" value="InterPro"/>
</dbReference>
<dbReference type="SMART" id="SM00401">
    <property type="entry name" value="ZnF_GATA"/>
    <property type="match status" value="1"/>
</dbReference>
<evidence type="ECO:0000256" key="5">
    <source>
        <dbReference type="ARBA" id="ARBA00022833"/>
    </source>
</evidence>
<feature type="region of interest" description="Disordered" evidence="13">
    <location>
        <begin position="331"/>
        <end position="352"/>
    </location>
</feature>
<evidence type="ECO:0000256" key="7">
    <source>
        <dbReference type="ARBA" id="ARBA00023125"/>
    </source>
</evidence>
<evidence type="ECO:0000256" key="8">
    <source>
        <dbReference type="ARBA" id="ARBA00023159"/>
    </source>
</evidence>
<feature type="region of interest" description="Disordered" evidence="13">
    <location>
        <begin position="240"/>
        <end position="272"/>
    </location>
</feature>
<dbReference type="PROSITE" id="PS50114">
    <property type="entry name" value="GATA_ZN_FINGER_2"/>
    <property type="match status" value="1"/>
</dbReference>
<name>A0A8B8P8Z2_9MYRT</name>
<keyword evidence="10 11" id="KW-0539">Nucleus</keyword>
<evidence type="ECO:0000313" key="15">
    <source>
        <dbReference type="Proteomes" id="UP000827889"/>
    </source>
</evidence>
<dbReference type="CDD" id="cd00202">
    <property type="entry name" value="ZnF_GATA"/>
    <property type="match status" value="1"/>
</dbReference>
<keyword evidence="3" id="KW-0479">Metal-binding</keyword>
<organism evidence="15 16">
    <name type="scientific">Rhodamnia argentea</name>
    <dbReference type="NCBI Taxonomy" id="178133"/>
    <lineage>
        <taxon>Eukaryota</taxon>
        <taxon>Viridiplantae</taxon>
        <taxon>Streptophyta</taxon>
        <taxon>Embryophyta</taxon>
        <taxon>Tracheophyta</taxon>
        <taxon>Spermatophyta</taxon>
        <taxon>Magnoliopsida</taxon>
        <taxon>eudicotyledons</taxon>
        <taxon>Gunneridae</taxon>
        <taxon>Pentapetalae</taxon>
        <taxon>rosids</taxon>
        <taxon>malvids</taxon>
        <taxon>Myrtales</taxon>
        <taxon>Myrtaceae</taxon>
        <taxon>Myrtoideae</taxon>
        <taxon>Myrteae</taxon>
        <taxon>Australasian group</taxon>
        <taxon>Rhodamnia</taxon>
    </lineage>
</organism>
<dbReference type="GO" id="GO:0005634">
    <property type="term" value="C:nucleus"/>
    <property type="evidence" value="ECO:0007669"/>
    <property type="project" value="UniProtKB-SubCell"/>
</dbReference>
<feature type="compositionally biased region" description="Low complexity" evidence="13">
    <location>
        <begin position="201"/>
        <end position="223"/>
    </location>
</feature>
<dbReference type="PANTHER" id="PTHR45658:SF92">
    <property type="entry name" value="GATA TRANSCRIPTION FACTOR 5"/>
    <property type="match status" value="1"/>
</dbReference>
<dbReference type="KEGG" id="rarg:115741375"/>
<evidence type="ECO:0000256" key="6">
    <source>
        <dbReference type="ARBA" id="ARBA00023015"/>
    </source>
</evidence>
<evidence type="ECO:0000256" key="13">
    <source>
        <dbReference type="SAM" id="MobiDB-lite"/>
    </source>
</evidence>
<evidence type="ECO:0000256" key="4">
    <source>
        <dbReference type="ARBA" id="ARBA00022771"/>
    </source>
</evidence>
<dbReference type="GO" id="GO:0043565">
    <property type="term" value="F:sequence-specific DNA binding"/>
    <property type="evidence" value="ECO:0007669"/>
    <property type="project" value="InterPro"/>
</dbReference>
<dbReference type="InterPro" id="IPR051140">
    <property type="entry name" value="GATA_TF"/>
</dbReference>
<accession>A0A8B8P8Z2</accession>
<evidence type="ECO:0000256" key="1">
    <source>
        <dbReference type="ARBA" id="ARBA00004123"/>
    </source>
</evidence>
<sequence>MECVEAALKAGLGKDAMLVKLMRPRAFSDDLLSFNSHGGAAPNDGGCDGDDFVDDFFDFSNDDAFAEQEEEATKEEAGHEQQLPQKQKQKREREREREPHDGTGENAASVSAGQEDDLGLAPHLPAEDLADLEWLSHFVEDSFSHFSEPLPAGVLLQNPIKREDRSEPESESSGSSRPGFTTPLPSKARSKRSRTGGRVWSLGVPSLPEPSSSSSSSTTASSPLLSSPWFVHLNRSGSLEPVEPEPWDAEPPMKKQKKPAASETTGPARRCSHCGVQKTPQWRAGPNGAKTLCNACGVRFKSGRLFPEYRPACSPTFCSELHSNHHRKVLEMRRKKEPTPGQPEPGRAVPSF</sequence>
<keyword evidence="7 11" id="KW-0238">DNA-binding</keyword>
<dbReference type="PROSITE" id="PS00344">
    <property type="entry name" value="GATA_ZN_FINGER_1"/>
    <property type="match status" value="1"/>
</dbReference>
<keyword evidence="15" id="KW-1185">Reference proteome</keyword>
<keyword evidence="5" id="KW-0862">Zinc</keyword>
<dbReference type="Gene3D" id="3.30.50.10">
    <property type="entry name" value="Erythroid Transcription Factor GATA-1, subunit A"/>
    <property type="match status" value="1"/>
</dbReference>
<dbReference type="RefSeq" id="XP_030531109.1">
    <property type="nucleotide sequence ID" value="XM_030675249.2"/>
</dbReference>
<dbReference type="GO" id="GO:0030154">
    <property type="term" value="P:cell differentiation"/>
    <property type="evidence" value="ECO:0007669"/>
    <property type="project" value="TreeGrafter"/>
</dbReference>
<evidence type="ECO:0000256" key="2">
    <source>
        <dbReference type="ARBA" id="ARBA00005694"/>
    </source>
</evidence>
<evidence type="ECO:0000256" key="12">
    <source>
        <dbReference type="PROSITE-ProRule" id="PRU00094"/>
    </source>
</evidence>
<reference evidence="16" key="1">
    <citation type="submission" date="2025-08" db="UniProtKB">
        <authorList>
            <consortium name="RefSeq"/>
        </authorList>
    </citation>
    <scope>IDENTIFICATION</scope>
    <source>
        <tissue evidence="16">Leaf</tissue>
    </source>
</reference>
<dbReference type="PIRSF" id="PIRSF016992">
    <property type="entry name" value="TF_GATA_plant"/>
    <property type="match status" value="1"/>
</dbReference>
<evidence type="ECO:0000256" key="10">
    <source>
        <dbReference type="ARBA" id="ARBA00023242"/>
    </source>
</evidence>
<evidence type="ECO:0000313" key="16">
    <source>
        <dbReference type="RefSeq" id="XP_030531109.1"/>
    </source>
</evidence>
<proteinExistence type="inferred from homology"/>
<keyword evidence="4 12" id="KW-0863">Zinc-finger</keyword>
<keyword evidence="8 11" id="KW-0010">Activator</keyword>
<dbReference type="PANTHER" id="PTHR45658">
    <property type="entry name" value="GATA TRANSCRIPTION FACTOR"/>
    <property type="match status" value="1"/>
</dbReference>
<feature type="region of interest" description="Disordered" evidence="13">
    <location>
        <begin position="154"/>
        <end position="223"/>
    </location>
</feature>
<evidence type="ECO:0000256" key="9">
    <source>
        <dbReference type="ARBA" id="ARBA00023163"/>
    </source>
</evidence>
<dbReference type="AlphaFoldDB" id="A0A8B8P8Z2"/>
<dbReference type="GO" id="GO:0008270">
    <property type="term" value="F:zinc ion binding"/>
    <property type="evidence" value="ECO:0007669"/>
    <property type="project" value="UniProtKB-KW"/>
</dbReference>
<comment type="subcellular location">
    <subcellularLocation>
        <location evidence="1 11">Nucleus</location>
    </subcellularLocation>
</comment>
<keyword evidence="9 11" id="KW-0804">Transcription</keyword>
<dbReference type="InterPro" id="IPR013088">
    <property type="entry name" value="Znf_NHR/GATA"/>
</dbReference>
<protein>
    <recommendedName>
        <fullName evidence="11">GATA transcription factor</fullName>
    </recommendedName>
</protein>
<dbReference type="InterPro" id="IPR000679">
    <property type="entry name" value="Znf_GATA"/>
</dbReference>
<dbReference type="OrthoDB" id="2162994at2759"/>
<evidence type="ECO:0000256" key="3">
    <source>
        <dbReference type="ARBA" id="ARBA00022723"/>
    </source>
</evidence>
<dbReference type="Proteomes" id="UP000827889">
    <property type="component" value="Chromosome 8"/>
</dbReference>
<evidence type="ECO:0000256" key="11">
    <source>
        <dbReference type="PIRNR" id="PIRNR016992"/>
    </source>
</evidence>
<evidence type="ECO:0000259" key="14">
    <source>
        <dbReference type="PROSITE" id="PS50114"/>
    </source>
</evidence>
<comment type="similarity">
    <text evidence="2 11">Belongs to the type IV zinc-finger family. Class A subfamily.</text>
</comment>
<feature type="compositionally biased region" description="Basic and acidic residues" evidence="13">
    <location>
        <begin position="91"/>
        <end position="103"/>
    </location>
</feature>
<feature type="region of interest" description="Disordered" evidence="13">
    <location>
        <begin position="65"/>
        <end position="121"/>
    </location>
</feature>
<dbReference type="InterPro" id="IPR016679">
    <property type="entry name" value="TF_GATA_pln"/>
</dbReference>
<dbReference type="FunFam" id="3.30.50.10:FF:000018">
    <property type="entry name" value="GATA transcription factor"/>
    <property type="match status" value="1"/>
</dbReference>
<dbReference type="Pfam" id="PF00320">
    <property type="entry name" value="GATA"/>
    <property type="match status" value="1"/>
</dbReference>
<dbReference type="GeneID" id="115741375"/>
<comment type="function">
    <text evidence="11">Transcriptional activator that specifically binds 5'-GATA-3' or 5'-GAT-3' motifs within gene promoters.</text>
</comment>
<feature type="domain" description="GATA-type" evidence="14">
    <location>
        <begin position="265"/>
        <end position="301"/>
    </location>
</feature>